<dbReference type="SMART" id="SM00563">
    <property type="entry name" value="PlsC"/>
    <property type="match status" value="1"/>
</dbReference>
<dbReference type="OrthoDB" id="44277at2759"/>
<accession>A0A834R639</accession>
<dbReference type="PANTHER" id="PTHR22753">
    <property type="entry name" value="TRANSMEMBRANE PROTEIN 68"/>
    <property type="match status" value="1"/>
</dbReference>
<organism evidence="3">
    <name type="scientific">Sarcoptes scabiei</name>
    <name type="common">Itch mite</name>
    <name type="synonym">Acarus scabiei</name>
    <dbReference type="NCBI Taxonomy" id="52283"/>
    <lineage>
        <taxon>Eukaryota</taxon>
        <taxon>Metazoa</taxon>
        <taxon>Ecdysozoa</taxon>
        <taxon>Arthropoda</taxon>
        <taxon>Chelicerata</taxon>
        <taxon>Arachnida</taxon>
        <taxon>Acari</taxon>
        <taxon>Acariformes</taxon>
        <taxon>Sarcoptiformes</taxon>
        <taxon>Astigmata</taxon>
        <taxon>Psoroptidia</taxon>
        <taxon>Sarcoptoidea</taxon>
        <taxon>Sarcoptidae</taxon>
        <taxon>Sarcoptinae</taxon>
        <taxon>Sarcoptes</taxon>
    </lineage>
</organism>
<dbReference type="Pfam" id="PF01553">
    <property type="entry name" value="Acyltransferase"/>
    <property type="match status" value="1"/>
</dbReference>
<name>A0A834R639_SARSC</name>
<evidence type="ECO:0000259" key="2">
    <source>
        <dbReference type="SMART" id="SM00563"/>
    </source>
</evidence>
<dbReference type="Proteomes" id="UP000070412">
    <property type="component" value="Unassembled WGS sequence"/>
</dbReference>
<dbReference type="GO" id="GO:0016746">
    <property type="term" value="F:acyltransferase activity"/>
    <property type="evidence" value="ECO:0007669"/>
    <property type="project" value="InterPro"/>
</dbReference>
<dbReference type="EMBL" id="WVUK01000066">
    <property type="protein sequence ID" value="KAF7488063.1"/>
    <property type="molecule type" value="Genomic_DNA"/>
</dbReference>
<sequence length="326" mass="37574">MDTILKIDWTFFLRDHIDIDFFRWLIWLFTPISIVFLFPVLIIMLIYVSAFIVFIYRRRHHLAIDALLNDLENRRYLDGAVHAIAIMWEAHGYIWYGYELEGLDNIPDSGPAIIVYYHGALPVDYYYLSSKCLLTKKRSIYSVADRFMFKIPGWSFVLSLLKVFPGSVSSCVQVLNEGNLLSIAPGGVREAQFGNHYYNLIWSGRVGFAKVAKQAKVPIIPVFTQNIREAFRTVQILPNFFRKIYDTYKIPLMAIYGGFPVKLKTIVGKPIHFDPEDTVEEIAEKTARELEKIIRINQTIPGSILRAMVQRFSSSSIINISTSKDE</sequence>
<keyword evidence="1 3" id="KW-0812">Transmembrane</keyword>
<feature type="transmembrane region" description="Helical" evidence="1">
    <location>
        <begin position="24"/>
        <end position="56"/>
    </location>
</feature>
<dbReference type="EnsemblMetazoa" id="SSS_7976s_mrna">
    <property type="protein sequence ID" value="KAF7488063.1"/>
    <property type="gene ID" value="SSS_7976"/>
</dbReference>
<proteinExistence type="predicted"/>
<reference evidence="5" key="1">
    <citation type="journal article" date="2020" name="PLoS Negl. Trop. Dis.">
        <title>High-quality nuclear genome for Sarcoptes scabiei-A critical resource for a neglected parasite.</title>
        <authorList>
            <person name="Korhonen P.K."/>
            <person name="Gasser R.B."/>
            <person name="Ma G."/>
            <person name="Wang T."/>
            <person name="Stroehlein A.J."/>
            <person name="Young N.D."/>
            <person name="Ang C.S."/>
            <person name="Fernando D.D."/>
            <person name="Lu H.C."/>
            <person name="Taylor S."/>
            <person name="Reynolds S.L."/>
            <person name="Mofiz E."/>
            <person name="Najaraj S.H."/>
            <person name="Gowda H."/>
            <person name="Madugundu A."/>
            <person name="Renuse S."/>
            <person name="Holt D."/>
            <person name="Pandey A."/>
            <person name="Papenfuss A.T."/>
            <person name="Fischer K."/>
        </authorList>
    </citation>
    <scope>NUCLEOTIDE SEQUENCE [LARGE SCALE GENOMIC DNA]</scope>
</reference>
<dbReference type="CDD" id="cd07987">
    <property type="entry name" value="LPLAT_MGAT-like"/>
    <property type="match status" value="1"/>
</dbReference>
<keyword evidence="1" id="KW-1133">Transmembrane helix</keyword>
<dbReference type="AlphaFoldDB" id="A0A834R639"/>
<reference evidence="4" key="3">
    <citation type="submission" date="2022-06" db="UniProtKB">
        <authorList>
            <consortium name="EnsemblMetazoa"/>
        </authorList>
    </citation>
    <scope>IDENTIFICATION</scope>
</reference>
<feature type="domain" description="Phospholipid/glycerol acyltransferase" evidence="2">
    <location>
        <begin position="112"/>
        <end position="227"/>
    </location>
</feature>
<dbReference type="PANTHER" id="PTHR22753:SF14">
    <property type="entry name" value="MONOACYLGLYCEROL_DIACYLGLYCEROL O-ACYLTRANSFERASE"/>
    <property type="match status" value="1"/>
</dbReference>
<protein>
    <submittedName>
        <fullName evidence="3">Transmembrane protein 68</fullName>
    </submittedName>
</protein>
<dbReference type="GO" id="GO:0016020">
    <property type="term" value="C:membrane"/>
    <property type="evidence" value="ECO:0007669"/>
    <property type="project" value="TreeGrafter"/>
</dbReference>
<evidence type="ECO:0000313" key="4">
    <source>
        <dbReference type="EnsemblMetazoa" id="KAF7488063.1"/>
    </source>
</evidence>
<gene>
    <name evidence="3" type="ORF">SSS_7976</name>
</gene>
<reference evidence="3" key="2">
    <citation type="submission" date="2020-01" db="EMBL/GenBank/DDBJ databases">
        <authorList>
            <person name="Korhonen P.K.K."/>
            <person name="Guangxu M.G."/>
            <person name="Wang T.W."/>
            <person name="Stroehlein A.J.S."/>
            <person name="Young N.D."/>
            <person name="Ang C.-S.A."/>
            <person name="Fernando D.W.F."/>
            <person name="Lu H.L."/>
            <person name="Taylor S.T."/>
            <person name="Ehtesham M.E.M."/>
            <person name="Najaraj S.H.N."/>
            <person name="Harsha G.H.G."/>
            <person name="Madugundu A.M."/>
            <person name="Renuse S.R."/>
            <person name="Holt D.H."/>
            <person name="Pandey A.P."/>
            <person name="Papenfuss A.P."/>
            <person name="Gasser R.B.G."/>
            <person name="Fischer K.F."/>
        </authorList>
    </citation>
    <scope>NUCLEOTIDE SEQUENCE</scope>
    <source>
        <strain evidence="3">SSS_KF_BRIS2020</strain>
    </source>
</reference>
<keyword evidence="1" id="KW-0472">Membrane</keyword>
<evidence type="ECO:0000313" key="3">
    <source>
        <dbReference type="EMBL" id="KAF7488063.1"/>
    </source>
</evidence>
<dbReference type="InterPro" id="IPR002123">
    <property type="entry name" value="Plipid/glycerol_acylTrfase"/>
</dbReference>
<evidence type="ECO:0000256" key="1">
    <source>
        <dbReference type="SAM" id="Phobius"/>
    </source>
</evidence>
<dbReference type="SUPFAM" id="SSF69593">
    <property type="entry name" value="Glycerol-3-phosphate (1)-acyltransferase"/>
    <property type="match status" value="1"/>
</dbReference>
<evidence type="ECO:0000313" key="5">
    <source>
        <dbReference type="Proteomes" id="UP000070412"/>
    </source>
</evidence>
<keyword evidence="5" id="KW-1185">Reference proteome</keyword>